<dbReference type="RefSeq" id="XP_030996952.1">
    <property type="nucleotide sequence ID" value="XM_031138938.1"/>
</dbReference>
<dbReference type="InParanoid" id="A0A507BE63"/>
<proteinExistence type="predicted"/>
<keyword evidence="1" id="KW-0732">Signal</keyword>
<dbReference type="EMBL" id="SKBQ01000022">
    <property type="protein sequence ID" value="TPX15241.1"/>
    <property type="molecule type" value="Genomic_DNA"/>
</dbReference>
<reference evidence="2 3" key="1">
    <citation type="submission" date="2019-06" db="EMBL/GenBank/DDBJ databases">
        <title>Draft genome sequence of the filamentous fungus Phialemoniopsis curvata isolated from diesel fuel.</title>
        <authorList>
            <person name="Varaljay V.A."/>
            <person name="Lyon W.J."/>
            <person name="Crouch A.L."/>
            <person name="Drake C.E."/>
            <person name="Hollomon J.M."/>
            <person name="Nadeau L.J."/>
            <person name="Nunn H.S."/>
            <person name="Stevenson B.S."/>
            <person name="Bojanowski C.L."/>
            <person name="Crookes-Goodson W.J."/>
        </authorList>
    </citation>
    <scope>NUCLEOTIDE SEQUENCE [LARGE SCALE GENOMIC DNA]</scope>
    <source>
        <strain evidence="2 3">D216</strain>
    </source>
</reference>
<evidence type="ECO:0000313" key="3">
    <source>
        <dbReference type="Proteomes" id="UP000319257"/>
    </source>
</evidence>
<feature type="chain" id="PRO_5021446059" evidence="1">
    <location>
        <begin position="20"/>
        <end position="261"/>
    </location>
</feature>
<feature type="signal peptide" evidence="1">
    <location>
        <begin position="1"/>
        <end position="19"/>
    </location>
</feature>
<gene>
    <name evidence="2" type="ORF">E0L32_004518</name>
</gene>
<dbReference type="STRING" id="1093900.A0A507BE63"/>
<keyword evidence="3" id="KW-1185">Reference proteome</keyword>
<organism evidence="2 3">
    <name type="scientific">Thyridium curvatum</name>
    <dbReference type="NCBI Taxonomy" id="1093900"/>
    <lineage>
        <taxon>Eukaryota</taxon>
        <taxon>Fungi</taxon>
        <taxon>Dikarya</taxon>
        <taxon>Ascomycota</taxon>
        <taxon>Pezizomycotina</taxon>
        <taxon>Sordariomycetes</taxon>
        <taxon>Sordariomycetidae</taxon>
        <taxon>Thyridiales</taxon>
        <taxon>Thyridiaceae</taxon>
        <taxon>Thyridium</taxon>
    </lineage>
</organism>
<evidence type="ECO:0000256" key="1">
    <source>
        <dbReference type="SAM" id="SignalP"/>
    </source>
</evidence>
<name>A0A507BE63_9PEZI</name>
<sequence length="261" mass="25229">MKTSAAIAALTSFGAVVLAADCPAAGTTNAAGDYSCNPAHQYPAGQTCVEVNGCYVLRSSAASSSNSAAPAPSQACAAPGSTNAKGDYSCNPAHQYPAGQTCELVDGCYVLRSAAPSSTSSGGPAPSQTCAAPGSTNAKGDYSCNPAHQYPAGQTCELVDGCYVIRAPASSTAAPPPQTTTASCAAPGTTGSAGEYSCNPAHQYPAGQTCVQVNGCYVLRGGGGAATTTGPSPPVTAGAAQVSGALSAVAGLVAAAVYGLM</sequence>
<dbReference type="Proteomes" id="UP000319257">
    <property type="component" value="Unassembled WGS sequence"/>
</dbReference>
<comment type="caution">
    <text evidence="2">The sequence shown here is derived from an EMBL/GenBank/DDBJ whole genome shotgun (WGS) entry which is preliminary data.</text>
</comment>
<accession>A0A507BE63</accession>
<protein>
    <submittedName>
        <fullName evidence="2">Uncharacterized protein</fullName>
    </submittedName>
</protein>
<dbReference type="AlphaFoldDB" id="A0A507BE63"/>
<dbReference type="GeneID" id="41971965"/>
<dbReference type="OrthoDB" id="3836772at2759"/>
<evidence type="ECO:0000313" key="2">
    <source>
        <dbReference type="EMBL" id="TPX15241.1"/>
    </source>
</evidence>